<feature type="region of interest" description="Disordered" evidence="2">
    <location>
        <begin position="1"/>
        <end position="38"/>
    </location>
</feature>
<feature type="coiled-coil region" evidence="1">
    <location>
        <begin position="40"/>
        <end position="67"/>
    </location>
</feature>
<feature type="region of interest" description="Disordered" evidence="2">
    <location>
        <begin position="171"/>
        <end position="211"/>
    </location>
</feature>
<evidence type="ECO:0000256" key="2">
    <source>
        <dbReference type="SAM" id="MobiDB-lite"/>
    </source>
</evidence>
<dbReference type="EMBL" id="BAAAUX010000040">
    <property type="protein sequence ID" value="GAA2820392.1"/>
    <property type="molecule type" value="Genomic_DNA"/>
</dbReference>
<comment type="caution">
    <text evidence="4">The sequence shown here is derived from an EMBL/GenBank/DDBJ whole genome shotgun (WGS) entry which is preliminary data.</text>
</comment>
<sequence length="211" mass="22484">MDDDKPQGPTPGEPEPRPGQMRFQDPETTTPREPTLAEKRARIAAEKRREEKQAAELAEAARKTQARRRVMIGGGVTVGVVALVAAFYQGAAYSQERDAVTQYCAAAPPNGQVTQDRDELCDENYVRANGGSYDAHTGMFFMPIILPGGGFGQAQYRYGYTSPGQPAPGIGQPVSSPNFTKPADSTIKNTKGSTIQRGGFGISNKSGSAGS</sequence>
<keyword evidence="1" id="KW-0175">Coiled coil</keyword>
<keyword evidence="3" id="KW-0812">Transmembrane</keyword>
<gene>
    <name evidence="4" type="ORF">GCM10010470_64610</name>
</gene>
<name>A0ABN3VN31_9PSEU</name>
<organism evidence="4 5">
    <name type="scientific">Saccharopolyspora taberi</name>
    <dbReference type="NCBI Taxonomy" id="60895"/>
    <lineage>
        <taxon>Bacteria</taxon>
        <taxon>Bacillati</taxon>
        <taxon>Actinomycetota</taxon>
        <taxon>Actinomycetes</taxon>
        <taxon>Pseudonocardiales</taxon>
        <taxon>Pseudonocardiaceae</taxon>
        <taxon>Saccharopolyspora</taxon>
    </lineage>
</organism>
<evidence type="ECO:0000313" key="4">
    <source>
        <dbReference type="EMBL" id="GAA2820392.1"/>
    </source>
</evidence>
<feature type="transmembrane region" description="Helical" evidence="3">
    <location>
        <begin position="70"/>
        <end position="88"/>
    </location>
</feature>
<accession>A0ABN3VN31</accession>
<evidence type="ECO:0000256" key="3">
    <source>
        <dbReference type="SAM" id="Phobius"/>
    </source>
</evidence>
<evidence type="ECO:0000313" key="5">
    <source>
        <dbReference type="Proteomes" id="UP001500979"/>
    </source>
</evidence>
<evidence type="ECO:0000256" key="1">
    <source>
        <dbReference type="SAM" id="Coils"/>
    </source>
</evidence>
<keyword evidence="3" id="KW-0472">Membrane</keyword>
<dbReference type="Proteomes" id="UP001500979">
    <property type="component" value="Unassembled WGS sequence"/>
</dbReference>
<proteinExistence type="predicted"/>
<feature type="compositionally biased region" description="Polar residues" evidence="2">
    <location>
        <begin position="186"/>
        <end position="196"/>
    </location>
</feature>
<reference evidence="4 5" key="1">
    <citation type="journal article" date="2019" name="Int. J. Syst. Evol. Microbiol.">
        <title>The Global Catalogue of Microorganisms (GCM) 10K type strain sequencing project: providing services to taxonomists for standard genome sequencing and annotation.</title>
        <authorList>
            <consortium name="The Broad Institute Genomics Platform"/>
            <consortium name="The Broad Institute Genome Sequencing Center for Infectious Disease"/>
            <person name="Wu L."/>
            <person name="Ma J."/>
        </authorList>
    </citation>
    <scope>NUCLEOTIDE SEQUENCE [LARGE SCALE GENOMIC DNA]</scope>
    <source>
        <strain evidence="4 5">JCM 9383</strain>
    </source>
</reference>
<keyword evidence="5" id="KW-1185">Reference proteome</keyword>
<protein>
    <submittedName>
        <fullName evidence="4">Uncharacterized protein</fullName>
    </submittedName>
</protein>
<keyword evidence="3" id="KW-1133">Transmembrane helix</keyword>